<dbReference type="Gene3D" id="3.30.190.20">
    <property type="match status" value="1"/>
</dbReference>
<keyword evidence="3" id="KW-0687">Ribonucleoprotein</keyword>
<dbReference type="EMBL" id="UXUI01007502">
    <property type="protein sequence ID" value="VDD87928.1"/>
    <property type="molecule type" value="Genomic_DNA"/>
</dbReference>
<reference evidence="7" key="1">
    <citation type="submission" date="2016-04" db="UniProtKB">
        <authorList>
            <consortium name="WormBaseParasite"/>
        </authorList>
    </citation>
    <scope>IDENTIFICATION</scope>
</reference>
<organism evidence="7">
    <name type="scientific">Enterobius vermicularis</name>
    <name type="common">Human pinworm</name>
    <dbReference type="NCBI Taxonomy" id="51028"/>
    <lineage>
        <taxon>Eukaryota</taxon>
        <taxon>Metazoa</taxon>
        <taxon>Ecdysozoa</taxon>
        <taxon>Nematoda</taxon>
        <taxon>Chromadorea</taxon>
        <taxon>Rhabditida</taxon>
        <taxon>Spirurina</taxon>
        <taxon>Oxyuridomorpha</taxon>
        <taxon>Oxyuroidea</taxon>
        <taxon>Oxyuridae</taxon>
        <taxon>Enterobius</taxon>
    </lineage>
</organism>
<dbReference type="Pfam" id="PF00687">
    <property type="entry name" value="Ribosomal_L1"/>
    <property type="match status" value="1"/>
</dbReference>
<evidence type="ECO:0000256" key="3">
    <source>
        <dbReference type="ARBA" id="ARBA00023274"/>
    </source>
</evidence>
<keyword evidence="2" id="KW-0689">Ribosomal protein</keyword>
<dbReference type="InterPro" id="IPR028364">
    <property type="entry name" value="Ribosomal_uL1/biogenesis"/>
</dbReference>
<evidence type="ECO:0000313" key="7">
    <source>
        <dbReference type="WBParaSite" id="EVEC_0000336301-mRNA-1"/>
    </source>
</evidence>
<dbReference type="InterPro" id="IPR016095">
    <property type="entry name" value="Ribosomal_uL1_3-a/b-sand"/>
</dbReference>
<protein>
    <submittedName>
        <fullName evidence="7">39S ribosomal protein L1, mitochondrial</fullName>
    </submittedName>
</protein>
<dbReference type="GO" id="GO:1990904">
    <property type="term" value="C:ribonucleoprotein complex"/>
    <property type="evidence" value="ECO:0007669"/>
    <property type="project" value="UniProtKB-KW"/>
</dbReference>
<gene>
    <name evidence="5" type="ORF">EVEC_LOCUS3071</name>
</gene>
<proteinExistence type="inferred from homology"/>
<dbReference type="PANTHER" id="PTHR36427:SF3">
    <property type="entry name" value="LARGE RIBOSOMAL SUBUNIT PROTEIN UL1M"/>
    <property type="match status" value="1"/>
</dbReference>
<name>A0A158Q9X0_ENTVE</name>
<dbReference type="STRING" id="51028.A0A158Q9X0"/>
<dbReference type="GO" id="GO:0005840">
    <property type="term" value="C:ribosome"/>
    <property type="evidence" value="ECO:0007669"/>
    <property type="project" value="UniProtKB-KW"/>
</dbReference>
<dbReference type="InterPro" id="IPR023674">
    <property type="entry name" value="Ribosomal_uL1-like"/>
</dbReference>
<comment type="similarity">
    <text evidence="1">Belongs to the universal ribosomal protein uL1 family.</text>
</comment>
<keyword evidence="6" id="KW-1185">Reference proteome</keyword>
<sequence length="398" mass="44290">MFLPGRFGATLTAVSGHTHSVLGLISPCSVEIQQIRGGGRNILMNRTSGRKRNLKAGISKAERAARRAAREAKEAARKQYNFMERHQIRRMKSLLSPSQQHPGRYSSEEEANLPERLATNVYIRGTVKTRFHSISEALEFHRRLQSPSIYNNPNSFVRLRLELNMTTEKATKTVPNSEEIVPVPYPFVHNEKRAILAFAHDEKLQELAVEKGAEIAVGPEVVKKIVKGQFRIDDYDFCVAHTDMAQYITPLRGVLRSRCPSKLNGALGDDLEVVIGKFKNGIRVKIAGDPVYPIWGLSNIIVGKLPMENEQIEANIACVVKAVCKHRNPALGPFINRAVLMCGSASAYFPVNLQKFVPVASEEEKEKVTAKLKFLKERPCKLSEDAVANPDATQVVAS</sequence>
<evidence type="ECO:0000313" key="5">
    <source>
        <dbReference type="EMBL" id="VDD87928.1"/>
    </source>
</evidence>
<dbReference type="Gene3D" id="3.40.50.790">
    <property type="match status" value="1"/>
</dbReference>
<dbReference type="Proteomes" id="UP000274131">
    <property type="component" value="Unassembled WGS sequence"/>
</dbReference>
<dbReference type="PANTHER" id="PTHR36427">
    <property type="entry name" value="54S RIBOSOMAL PROTEIN L1, MITOCHONDRIAL"/>
    <property type="match status" value="1"/>
</dbReference>
<dbReference type="SUPFAM" id="SSF56808">
    <property type="entry name" value="Ribosomal protein L1"/>
    <property type="match status" value="1"/>
</dbReference>
<evidence type="ECO:0000256" key="2">
    <source>
        <dbReference type="ARBA" id="ARBA00022980"/>
    </source>
</evidence>
<dbReference type="WBParaSite" id="EVEC_0000336301-mRNA-1">
    <property type="protein sequence ID" value="EVEC_0000336301-mRNA-1"/>
    <property type="gene ID" value="EVEC_0000336301"/>
</dbReference>
<evidence type="ECO:0000256" key="1">
    <source>
        <dbReference type="ARBA" id="ARBA00010531"/>
    </source>
</evidence>
<dbReference type="OrthoDB" id="1747252at2759"/>
<keyword evidence="4" id="KW-0175">Coiled coil</keyword>
<evidence type="ECO:0000313" key="6">
    <source>
        <dbReference type="Proteomes" id="UP000274131"/>
    </source>
</evidence>
<reference evidence="5 6" key="2">
    <citation type="submission" date="2018-10" db="EMBL/GenBank/DDBJ databases">
        <authorList>
            <consortium name="Pathogen Informatics"/>
        </authorList>
    </citation>
    <scope>NUCLEOTIDE SEQUENCE [LARGE SCALE GENOMIC DNA]</scope>
</reference>
<dbReference type="AlphaFoldDB" id="A0A158Q9X0"/>
<evidence type="ECO:0000256" key="4">
    <source>
        <dbReference type="SAM" id="Coils"/>
    </source>
</evidence>
<feature type="coiled-coil region" evidence="4">
    <location>
        <begin position="51"/>
        <end position="86"/>
    </location>
</feature>
<accession>A0A158Q9X0</accession>